<dbReference type="STRING" id="246191.SAMN05660337_0572"/>
<dbReference type="EMBL" id="FNGA01000001">
    <property type="protein sequence ID" value="SDK47573.1"/>
    <property type="molecule type" value="Genomic_DNA"/>
</dbReference>
<keyword evidence="15" id="KW-1185">Reference proteome</keyword>
<feature type="domain" description="DNA polymerase III beta sliding clamp C-terminal" evidence="13">
    <location>
        <begin position="266"/>
        <end position="374"/>
    </location>
</feature>
<evidence type="ECO:0000256" key="5">
    <source>
        <dbReference type="ARBA" id="ARBA00022679"/>
    </source>
</evidence>
<keyword evidence="8" id="KW-0239">DNA-directed DNA polymerase</keyword>
<proteinExistence type="inferred from homology"/>
<dbReference type="GO" id="GO:0003887">
    <property type="term" value="F:DNA-directed DNA polymerase activity"/>
    <property type="evidence" value="ECO:0007669"/>
    <property type="project" value="UniProtKB-KW"/>
</dbReference>
<dbReference type="SUPFAM" id="SSF55979">
    <property type="entry name" value="DNA clamp"/>
    <property type="match status" value="3"/>
</dbReference>
<dbReference type="PANTHER" id="PTHR30478:SF0">
    <property type="entry name" value="BETA SLIDING CLAMP"/>
    <property type="match status" value="1"/>
</dbReference>
<evidence type="ECO:0000313" key="14">
    <source>
        <dbReference type="EMBL" id="SDK47573.1"/>
    </source>
</evidence>
<evidence type="ECO:0000256" key="9">
    <source>
        <dbReference type="ARBA" id="ARBA00023125"/>
    </source>
</evidence>
<evidence type="ECO:0000256" key="7">
    <source>
        <dbReference type="ARBA" id="ARBA00022705"/>
    </source>
</evidence>
<keyword evidence="4" id="KW-0963">Cytoplasm</keyword>
<evidence type="ECO:0000256" key="1">
    <source>
        <dbReference type="ARBA" id="ARBA00004496"/>
    </source>
</evidence>
<keyword evidence="6" id="KW-0548">Nucleotidyltransferase</keyword>
<keyword evidence="7" id="KW-0235">DNA replication</keyword>
<evidence type="ECO:0000256" key="4">
    <source>
        <dbReference type="ARBA" id="ARBA00022490"/>
    </source>
</evidence>
<comment type="subcellular location">
    <subcellularLocation>
        <location evidence="1">Cytoplasm</location>
    </subcellularLocation>
</comment>
<reference evidence="15" key="1">
    <citation type="submission" date="2016-10" db="EMBL/GenBank/DDBJ databases">
        <authorList>
            <person name="Varghese N."/>
            <person name="Submissions S."/>
        </authorList>
    </citation>
    <scope>NUCLEOTIDE SEQUENCE [LARGE SCALE GENOMIC DNA]</scope>
    <source>
        <strain evidence="15">DSM 16995</strain>
    </source>
</reference>
<dbReference type="GO" id="GO:0008408">
    <property type="term" value="F:3'-5' exonuclease activity"/>
    <property type="evidence" value="ECO:0007669"/>
    <property type="project" value="InterPro"/>
</dbReference>
<evidence type="ECO:0000313" key="15">
    <source>
        <dbReference type="Proteomes" id="UP000199053"/>
    </source>
</evidence>
<organism evidence="14 15">
    <name type="scientific">Maridesulfovibrio ferrireducens</name>
    <dbReference type="NCBI Taxonomy" id="246191"/>
    <lineage>
        <taxon>Bacteria</taxon>
        <taxon>Pseudomonadati</taxon>
        <taxon>Thermodesulfobacteriota</taxon>
        <taxon>Desulfovibrionia</taxon>
        <taxon>Desulfovibrionales</taxon>
        <taxon>Desulfovibrionaceae</taxon>
        <taxon>Maridesulfovibrio</taxon>
    </lineage>
</organism>
<keyword evidence="5" id="KW-0808">Transferase</keyword>
<name>A0A1G9C7F2_9BACT</name>
<dbReference type="RefSeq" id="WP_092158036.1">
    <property type="nucleotide sequence ID" value="NZ_FNGA01000001.1"/>
</dbReference>
<accession>A0A1G9C7F2</accession>
<evidence type="ECO:0000256" key="11">
    <source>
        <dbReference type="ARBA" id="ARBA00033276"/>
    </source>
</evidence>
<evidence type="ECO:0000256" key="10">
    <source>
        <dbReference type="ARBA" id="ARBA00030988"/>
    </source>
</evidence>
<evidence type="ECO:0000256" key="3">
    <source>
        <dbReference type="ARBA" id="ARBA00021035"/>
    </source>
</evidence>
<dbReference type="GO" id="GO:0003677">
    <property type="term" value="F:DNA binding"/>
    <property type="evidence" value="ECO:0007669"/>
    <property type="project" value="UniProtKB-KW"/>
</dbReference>
<dbReference type="CDD" id="cd00140">
    <property type="entry name" value="beta_clamp"/>
    <property type="match status" value="1"/>
</dbReference>
<protein>
    <recommendedName>
        <fullName evidence="3">Beta sliding clamp</fullName>
    </recommendedName>
    <alternativeName>
        <fullName evidence="11">Beta-clamp processivity factor</fullName>
    </alternativeName>
    <alternativeName>
        <fullName evidence="10">DNA polymerase III beta sliding clamp subunit</fullName>
    </alternativeName>
</protein>
<dbReference type="AlphaFoldDB" id="A0A1G9C7F2"/>
<evidence type="ECO:0000256" key="2">
    <source>
        <dbReference type="ARBA" id="ARBA00010752"/>
    </source>
</evidence>
<dbReference type="SMART" id="SM00480">
    <property type="entry name" value="POL3Bc"/>
    <property type="match status" value="1"/>
</dbReference>
<dbReference type="PANTHER" id="PTHR30478">
    <property type="entry name" value="DNA POLYMERASE III SUBUNIT BETA"/>
    <property type="match status" value="1"/>
</dbReference>
<evidence type="ECO:0000256" key="6">
    <source>
        <dbReference type="ARBA" id="ARBA00022695"/>
    </source>
</evidence>
<dbReference type="Pfam" id="PF02768">
    <property type="entry name" value="DNA_pol3_beta_3"/>
    <property type="match status" value="1"/>
</dbReference>
<evidence type="ECO:0000259" key="12">
    <source>
        <dbReference type="Pfam" id="PF00712"/>
    </source>
</evidence>
<dbReference type="GO" id="GO:0006271">
    <property type="term" value="P:DNA strand elongation involved in DNA replication"/>
    <property type="evidence" value="ECO:0007669"/>
    <property type="project" value="TreeGrafter"/>
</dbReference>
<feature type="domain" description="DNA polymerase III beta sliding clamp N-terminal" evidence="12">
    <location>
        <begin position="1"/>
        <end position="111"/>
    </location>
</feature>
<dbReference type="InterPro" id="IPR001001">
    <property type="entry name" value="DNA_polIII_beta"/>
</dbReference>
<dbReference type="Proteomes" id="UP000199053">
    <property type="component" value="Unassembled WGS sequence"/>
</dbReference>
<dbReference type="Pfam" id="PF00712">
    <property type="entry name" value="DNA_pol3_beta"/>
    <property type="match status" value="1"/>
</dbReference>
<dbReference type="OrthoDB" id="8421503at2"/>
<dbReference type="InterPro" id="IPR046938">
    <property type="entry name" value="DNA_clamp_sf"/>
</dbReference>
<sequence length="387" mass="43557">MYLKVNRDEVIEGLQKSASIIPAKTGAAYLRTIWLKSEEGNLRIMSTDSNLEFCGTYPAEIIEEGLAGVQGRAFYDLVRKLPSGELVIKSDPDGSSILVEQGSRKYKLPVNDPTWFQKFSTFPAEGAVYWSGDFLLEIIERIAFCISDEDSMEAIACMNIVPSSDENGNYVEACGLNGHQFARLKFFNDDIHALLPEEGILIQKKYLSELKKWLTDDEIEMSLIEKRLFFKTADGKETFSMPLSYYQYPNYKNFLAKLNDDDVSCMKVAKSELSNALDRISIFNTDSNRCASFMFNPGELILFSQGQEVGTATESIEVEFSGEMERIAFPTKNLIEILGHFQSGKISFTLTGSEAPCGLTGDEDNEYLVIVMPMKVQEETYYSEEDV</sequence>
<dbReference type="InterPro" id="IPR022634">
    <property type="entry name" value="DNA_polIII_beta_N"/>
</dbReference>
<dbReference type="NCBIfam" id="TIGR00663">
    <property type="entry name" value="dnan"/>
    <property type="match status" value="1"/>
</dbReference>
<evidence type="ECO:0000256" key="8">
    <source>
        <dbReference type="ARBA" id="ARBA00022932"/>
    </source>
</evidence>
<dbReference type="GO" id="GO:0009360">
    <property type="term" value="C:DNA polymerase III complex"/>
    <property type="evidence" value="ECO:0007669"/>
    <property type="project" value="InterPro"/>
</dbReference>
<gene>
    <name evidence="14" type="ORF">SAMN05660337_0572</name>
</gene>
<dbReference type="Gene3D" id="3.70.10.10">
    <property type="match status" value="1"/>
</dbReference>
<dbReference type="InterPro" id="IPR022635">
    <property type="entry name" value="DNA_polIII_beta_C"/>
</dbReference>
<evidence type="ECO:0000259" key="13">
    <source>
        <dbReference type="Pfam" id="PF02768"/>
    </source>
</evidence>
<dbReference type="Gene3D" id="3.10.150.10">
    <property type="entry name" value="DNA Polymerase III, subunit A, domain 2"/>
    <property type="match status" value="1"/>
</dbReference>
<comment type="similarity">
    <text evidence="2">Belongs to the beta sliding clamp family.</text>
</comment>
<dbReference type="GO" id="GO:0005737">
    <property type="term" value="C:cytoplasm"/>
    <property type="evidence" value="ECO:0007669"/>
    <property type="project" value="UniProtKB-SubCell"/>
</dbReference>
<keyword evidence="9" id="KW-0238">DNA-binding</keyword>